<gene>
    <name evidence="2" type="ORF">AALM99_06235</name>
</gene>
<sequence>MKKNKKGLMFSLLSVLMLVLILTIGGKVYMSNKESENIANQRTAALAFKEIQPGIEEIKFDEAGSYSGAGVWSVGATVLIDGQTYKEILVKEGIGGGEPLPGPDKNVPTNTPIKVTYSNGKEEVLE</sequence>
<feature type="region of interest" description="Disordered" evidence="1">
    <location>
        <begin position="94"/>
        <end position="126"/>
    </location>
</feature>
<accession>A0ABV4D8F6</accession>
<organism evidence="2 3">
    <name type="scientific">Lactococcus muris</name>
    <dbReference type="NCBI Taxonomy" id="2941330"/>
    <lineage>
        <taxon>Bacteria</taxon>
        <taxon>Bacillati</taxon>
        <taxon>Bacillota</taxon>
        <taxon>Bacilli</taxon>
        <taxon>Lactobacillales</taxon>
        <taxon>Streptococcaceae</taxon>
        <taxon>Lactococcus</taxon>
    </lineage>
</organism>
<evidence type="ECO:0000313" key="2">
    <source>
        <dbReference type="EMBL" id="MEY8538037.1"/>
    </source>
</evidence>
<dbReference type="Proteomes" id="UP001565242">
    <property type="component" value="Unassembled WGS sequence"/>
</dbReference>
<proteinExistence type="predicted"/>
<keyword evidence="3" id="KW-1185">Reference proteome</keyword>
<evidence type="ECO:0000256" key="1">
    <source>
        <dbReference type="SAM" id="MobiDB-lite"/>
    </source>
</evidence>
<feature type="compositionally biased region" description="Polar residues" evidence="1">
    <location>
        <begin position="107"/>
        <end position="119"/>
    </location>
</feature>
<name>A0ABV4D8F6_9LACT</name>
<comment type="caution">
    <text evidence="2">The sequence shown here is derived from an EMBL/GenBank/DDBJ whole genome shotgun (WGS) entry which is preliminary data.</text>
</comment>
<protein>
    <recommendedName>
        <fullName evidence="4">Secreted protein</fullName>
    </recommendedName>
</protein>
<dbReference type="RefSeq" id="WP_251423159.1">
    <property type="nucleotide sequence ID" value="NZ_BAAFQO010000011.1"/>
</dbReference>
<evidence type="ECO:0000313" key="3">
    <source>
        <dbReference type="Proteomes" id="UP001565242"/>
    </source>
</evidence>
<evidence type="ECO:0008006" key="4">
    <source>
        <dbReference type="Google" id="ProtNLM"/>
    </source>
</evidence>
<reference evidence="2 3" key="1">
    <citation type="submission" date="2024-03" db="EMBL/GenBank/DDBJ databases">
        <title>Mouse gut bacterial collection (mGBC) of GemPharmatech.</title>
        <authorList>
            <person name="He Y."/>
            <person name="Dong L."/>
            <person name="Wu D."/>
            <person name="Gao X."/>
            <person name="Lin Z."/>
        </authorList>
    </citation>
    <scope>NUCLEOTIDE SEQUENCE [LARGE SCALE GENOMIC DNA]</scope>
    <source>
        <strain evidence="2 3">20-218</strain>
    </source>
</reference>
<dbReference type="EMBL" id="JBCLSQ010000013">
    <property type="protein sequence ID" value="MEY8538037.1"/>
    <property type="molecule type" value="Genomic_DNA"/>
</dbReference>